<dbReference type="Proteomes" id="UP000789375">
    <property type="component" value="Unassembled WGS sequence"/>
</dbReference>
<name>A0A9N9HT59_FUNMO</name>
<evidence type="ECO:0000313" key="3">
    <source>
        <dbReference type="Proteomes" id="UP000789375"/>
    </source>
</evidence>
<evidence type="ECO:0000313" key="2">
    <source>
        <dbReference type="EMBL" id="CAG8704352.1"/>
    </source>
</evidence>
<feature type="non-terminal residue" evidence="2">
    <location>
        <position position="1"/>
    </location>
</feature>
<organism evidence="2 3">
    <name type="scientific">Funneliformis mosseae</name>
    <name type="common">Endomycorrhizal fungus</name>
    <name type="synonym">Glomus mosseae</name>
    <dbReference type="NCBI Taxonomy" id="27381"/>
    <lineage>
        <taxon>Eukaryota</taxon>
        <taxon>Fungi</taxon>
        <taxon>Fungi incertae sedis</taxon>
        <taxon>Mucoromycota</taxon>
        <taxon>Glomeromycotina</taxon>
        <taxon>Glomeromycetes</taxon>
        <taxon>Glomerales</taxon>
        <taxon>Glomeraceae</taxon>
        <taxon>Funneliformis</taxon>
    </lineage>
</organism>
<accession>A0A9N9HT59</accession>
<proteinExistence type="predicted"/>
<feature type="region of interest" description="Disordered" evidence="1">
    <location>
        <begin position="97"/>
        <end position="118"/>
    </location>
</feature>
<dbReference type="EMBL" id="CAJVPP010009395">
    <property type="protein sequence ID" value="CAG8704352.1"/>
    <property type="molecule type" value="Genomic_DNA"/>
</dbReference>
<reference evidence="2" key="1">
    <citation type="submission" date="2021-06" db="EMBL/GenBank/DDBJ databases">
        <authorList>
            <person name="Kallberg Y."/>
            <person name="Tangrot J."/>
            <person name="Rosling A."/>
        </authorList>
    </citation>
    <scope>NUCLEOTIDE SEQUENCE</scope>
    <source>
        <strain evidence="2">87-6 pot B 2015</strain>
    </source>
</reference>
<protein>
    <submittedName>
        <fullName evidence="2">10522_t:CDS:1</fullName>
    </submittedName>
</protein>
<dbReference type="AlphaFoldDB" id="A0A9N9HT59"/>
<comment type="caution">
    <text evidence="2">The sequence shown here is derived from an EMBL/GenBank/DDBJ whole genome shotgun (WGS) entry which is preliminary data.</text>
</comment>
<gene>
    <name evidence="2" type="ORF">FMOSSE_LOCUS13970</name>
</gene>
<sequence length="118" mass="12786">MTENLKIAKDAIITGHGSTAAGSVGTVASEIEEVLEKDSSVTGSSVYRTNEVMTEVITEARTEVIEDTQRREKRKPSYLRGTKDVVMGSIKQGFGKVFGNDEMEGTGKNQKDSGKEEV</sequence>
<evidence type="ECO:0000256" key="1">
    <source>
        <dbReference type="SAM" id="MobiDB-lite"/>
    </source>
</evidence>
<feature type="compositionally biased region" description="Basic and acidic residues" evidence="1">
    <location>
        <begin position="109"/>
        <end position="118"/>
    </location>
</feature>
<keyword evidence="3" id="KW-1185">Reference proteome</keyword>